<evidence type="ECO:0000256" key="4">
    <source>
        <dbReference type="ARBA" id="ARBA00023163"/>
    </source>
</evidence>
<dbReference type="PROSITE" id="PS01081">
    <property type="entry name" value="HTH_TETR_1"/>
    <property type="match status" value="1"/>
</dbReference>
<dbReference type="PROSITE" id="PS50977">
    <property type="entry name" value="HTH_TETR_2"/>
    <property type="match status" value="1"/>
</dbReference>
<protein>
    <submittedName>
        <fullName evidence="7">TetR/AcrR family transcriptional regulator</fullName>
    </submittedName>
</protein>
<evidence type="ECO:0000256" key="2">
    <source>
        <dbReference type="ARBA" id="ARBA00023015"/>
    </source>
</evidence>
<reference evidence="7 8" key="1">
    <citation type="submission" date="2022-11" db="EMBL/GenBank/DDBJ databases">
        <title>Viruses from the air-sea interface of a natural surface slick.</title>
        <authorList>
            <person name="Rahlff J."/>
            <person name="Holmfeldt K."/>
        </authorList>
    </citation>
    <scope>NUCLEOTIDE SEQUENCE [LARGE SCALE GENOMIC DNA]</scope>
    <source>
        <strain evidence="7 8">SMS4</strain>
    </source>
</reference>
<keyword evidence="4" id="KW-0804">Transcription</keyword>
<gene>
    <name evidence="7" type="ORF">ORJ04_16130</name>
</gene>
<name>A0ABT9I272_9GAMM</name>
<dbReference type="InterPro" id="IPR039538">
    <property type="entry name" value="BetI_C"/>
</dbReference>
<keyword evidence="8" id="KW-1185">Reference proteome</keyword>
<evidence type="ECO:0000256" key="1">
    <source>
        <dbReference type="ARBA" id="ARBA00022491"/>
    </source>
</evidence>
<dbReference type="InterPro" id="IPR009057">
    <property type="entry name" value="Homeodomain-like_sf"/>
</dbReference>
<dbReference type="PANTHER" id="PTHR43479">
    <property type="entry name" value="ACREF/ENVCD OPERON REPRESSOR-RELATED"/>
    <property type="match status" value="1"/>
</dbReference>
<evidence type="ECO:0000313" key="7">
    <source>
        <dbReference type="EMBL" id="MDP5137485.1"/>
    </source>
</evidence>
<dbReference type="InterPro" id="IPR036271">
    <property type="entry name" value="Tet_transcr_reg_TetR-rel_C_sf"/>
</dbReference>
<dbReference type="InterPro" id="IPR023772">
    <property type="entry name" value="DNA-bd_HTH_TetR-type_CS"/>
</dbReference>
<organism evidence="7 8">
    <name type="scientific">Rheinheimera baltica</name>
    <dbReference type="NCBI Taxonomy" id="67576"/>
    <lineage>
        <taxon>Bacteria</taxon>
        <taxon>Pseudomonadati</taxon>
        <taxon>Pseudomonadota</taxon>
        <taxon>Gammaproteobacteria</taxon>
        <taxon>Chromatiales</taxon>
        <taxon>Chromatiaceae</taxon>
        <taxon>Rheinheimera</taxon>
    </lineage>
</organism>
<dbReference type="EMBL" id="JAPJDZ010000051">
    <property type="protein sequence ID" value="MDP5137485.1"/>
    <property type="molecule type" value="Genomic_DNA"/>
</dbReference>
<feature type="domain" description="HTH tetR-type" evidence="6">
    <location>
        <begin position="14"/>
        <end position="74"/>
    </location>
</feature>
<dbReference type="PRINTS" id="PR00455">
    <property type="entry name" value="HTHTETR"/>
</dbReference>
<sequence length="196" mass="22129">MSNLGRPINYAAREAKVEAILDGAVQCFVKKGFHGSSMTEIARASQVSQASLYQYFTSKNELILEIAKRYSSSDLEALRRIESASDFLDALERELYLTGDKVETIMYLEILAESSRNEEIKEAVQASFKELFIASCEMIKKIQVDSGATYLFTPEEIAHYLFAYVDGLSCQIATEDVEYSPERLRQLVQVLLKPNN</sequence>
<accession>A0ABT9I272</accession>
<evidence type="ECO:0000256" key="3">
    <source>
        <dbReference type="ARBA" id="ARBA00023125"/>
    </source>
</evidence>
<keyword evidence="2" id="KW-0805">Transcription regulation</keyword>
<evidence type="ECO:0000256" key="5">
    <source>
        <dbReference type="PROSITE-ProRule" id="PRU00335"/>
    </source>
</evidence>
<proteinExistence type="predicted"/>
<dbReference type="Pfam" id="PF13977">
    <property type="entry name" value="TetR_C_6"/>
    <property type="match status" value="1"/>
</dbReference>
<dbReference type="InterPro" id="IPR001647">
    <property type="entry name" value="HTH_TetR"/>
</dbReference>
<keyword evidence="3 5" id="KW-0238">DNA-binding</keyword>
<comment type="caution">
    <text evidence="7">The sequence shown here is derived from an EMBL/GenBank/DDBJ whole genome shotgun (WGS) entry which is preliminary data.</text>
</comment>
<keyword evidence="1" id="KW-0678">Repressor</keyword>
<dbReference type="RefSeq" id="WP_305976817.1">
    <property type="nucleotide sequence ID" value="NZ_JAPJDZ010000051.1"/>
</dbReference>
<dbReference type="PANTHER" id="PTHR43479:SF11">
    <property type="entry name" value="ACREF_ENVCD OPERON REPRESSOR-RELATED"/>
    <property type="match status" value="1"/>
</dbReference>
<feature type="DNA-binding region" description="H-T-H motif" evidence="5">
    <location>
        <begin position="37"/>
        <end position="56"/>
    </location>
</feature>
<dbReference type="Pfam" id="PF00440">
    <property type="entry name" value="TetR_N"/>
    <property type="match status" value="1"/>
</dbReference>
<dbReference type="Gene3D" id="1.10.357.10">
    <property type="entry name" value="Tetracycline Repressor, domain 2"/>
    <property type="match status" value="1"/>
</dbReference>
<dbReference type="Proteomes" id="UP001231109">
    <property type="component" value="Unassembled WGS sequence"/>
</dbReference>
<dbReference type="InterPro" id="IPR050624">
    <property type="entry name" value="HTH-type_Tx_Regulator"/>
</dbReference>
<evidence type="ECO:0000259" key="6">
    <source>
        <dbReference type="PROSITE" id="PS50977"/>
    </source>
</evidence>
<dbReference type="SUPFAM" id="SSF48498">
    <property type="entry name" value="Tetracyclin repressor-like, C-terminal domain"/>
    <property type="match status" value="1"/>
</dbReference>
<dbReference type="SUPFAM" id="SSF46689">
    <property type="entry name" value="Homeodomain-like"/>
    <property type="match status" value="1"/>
</dbReference>
<evidence type="ECO:0000313" key="8">
    <source>
        <dbReference type="Proteomes" id="UP001231109"/>
    </source>
</evidence>